<sequence>MPDKAPQKHEHKKTGKTIKQRRAEKRAKHDMEMPTDPVAQARKRAR</sequence>
<accession>A0A5A7NSS8</accession>
<keyword evidence="3" id="KW-1185">Reference proteome</keyword>
<reference evidence="2 3" key="1">
    <citation type="submission" date="2019-09" db="EMBL/GenBank/DDBJ databases">
        <title>Arthrobacter zafarii sp. nov., a moderately thermotolerant and halotolerant actinobacterium isolated from Cholistan desert soil of Pakistan.</title>
        <authorList>
            <person name="Amin A."/>
            <person name="Ahmed I."/>
            <person name="Khalid N."/>
            <person name="Schumann P."/>
            <person name="Busse H.J."/>
            <person name="Khan I.U."/>
            <person name="Li S."/>
            <person name="Li W.J."/>
        </authorList>
    </citation>
    <scope>NUCLEOTIDE SEQUENCE [LARGE SCALE GENOMIC DNA]</scope>
    <source>
        <strain evidence="2 3">NCCP-1664</strain>
    </source>
</reference>
<evidence type="ECO:0000313" key="2">
    <source>
        <dbReference type="EMBL" id="GER23656.1"/>
    </source>
</evidence>
<feature type="compositionally biased region" description="Basic residues" evidence="1">
    <location>
        <begin position="9"/>
        <end position="26"/>
    </location>
</feature>
<gene>
    <name evidence="2" type="ORF">NCCP1664_21510</name>
</gene>
<dbReference type="RefSeq" id="WP_172627371.1">
    <property type="nucleotide sequence ID" value="NZ_BKDJ01000011.1"/>
</dbReference>
<feature type="region of interest" description="Disordered" evidence="1">
    <location>
        <begin position="1"/>
        <end position="46"/>
    </location>
</feature>
<proteinExistence type="predicted"/>
<comment type="caution">
    <text evidence="2">The sequence shown here is derived from an EMBL/GenBank/DDBJ whole genome shotgun (WGS) entry which is preliminary data.</text>
</comment>
<dbReference type="Proteomes" id="UP000325307">
    <property type="component" value="Unassembled WGS sequence"/>
</dbReference>
<organism evidence="2 3">
    <name type="scientific">Zafaria cholistanensis</name>
    <dbReference type="NCBI Taxonomy" id="1682741"/>
    <lineage>
        <taxon>Bacteria</taxon>
        <taxon>Bacillati</taxon>
        <taxon>Actinomycetota</taxon>
        <taxon>Actinomycetes</taxon>
        <taxon>Micrococcales</taxon>
        <taxon>Micrococcaceae</taxon>
        <taxon>Zafaria</taxon>
    </lineage>
</organism>
<evidence type="ECO:0000256" key="1">
    <source>
        <dbReference type="SAM" id="MobiDB-lite"/>
    </source>
</evidence>
<dbReference type="AlphaFoldDB" id="A0A5A7NSS8"/>
<evidence type="ECO:0000313" key="3">
    <source>
        <dbReference type="Proteomes" id="UP000325307"/>
    </source>
</evidence>
<name>A0A5A7NSS8_9MICC</name>
<dbReference type="EMBL" id="BKDJ01000011">
    <property type="protein sequence ID" value="GER23656.1"/>
    <property type="molecule type" value="Genomic_DNA"/>
</dbReference>
<protein>
    <submittedName>
        <fullName evidence="2">Uncharacterized protein</fullName>
    </submittedName>
</protein>